<dbReference type="PROSITE" id="PS01090">
    <property type="entry name" value="TATD_2"/>
    <property type="match status" value="1"/>
</dbReference>
<dbReference type="CDD" id="cd01310">
    <property type="entry name" value="TatD_DNAse"/>
    <property type="match status" value="1"/>
</dbReference>
<dbReference type="RefSeq" id="WP_382339880.1">
    <property type="nucleotide sequence ID" value="NZ_JBHSAB010000001.1"/>
</dbReference>
<dbReference type="NCBIfam" id="TIGR00010">
    <property type="entry name" value="YchF/TatD family DNA exonuclease"/>
    <property type="match status" value="1"/>
</dbReference>
<evidence type="ECO:0000313" key="5">
    <source>
        <dbReference type="Proteomes" id="UP001595758"/>
    </source>
</evidence>
<keyword evidence="2" id="KW-0479">Metal-binding</keyword>
<dbReference type="PIRSF" id="PIRSF005902">
    <property type="entry name" value="DNase_TatD"/>
    <property type="match status" value="1"/>
</dbReference>
<comment type="caution">
    <text evidence="4">The sequence shown here is derived from an EMBL/GenBank/DDBJ whole genome shotgun (WGS) entry which is preliminary data.</text>
</comment>
<dbReference type="PROSITE" id="PS01137">
    <property type="entry name" value="TATD_1"/>
    <property type="match status" value="1"/>
</dbReference>
<evidence type="ECO:0000313" key="4">
    <source>
        <dbReference type="EMBL" id="MFC3907481.1"/>
    </source>
</evidence>
<dbReference type="GO" id="GO:0016787">
    <property type="term" value="F:hydrolase activity"/>
    <property type="evidence" value="ECO:0007669"/>
    <property type="project" value="UniProtKB-KW"/>
</dbReference>
<dbReference type="EC" id="3.1.-.-" evidence="4"/>
<dbReference type="EMBL" id="JBHSAB010000001">
    <property type="protein sequence ID" value="MFC3907481.1"/>
    <property type="molecule type" value="Genomic_DNA"/>
</dbReference>
<name>A0ABV8CB51_9GAMM</name>
<sequence>MLVDSHCHLNFIELNDFNYQLDEVISQAEANDVSRFLSVCVELKDYPELCKIADRFPQVKISVGLHPDNEIAGEPDTEELINLANSHASCIAIGETGLDYYRVKEEEALDQQRERFRRHIHAAKSTGKPLIIHTRQAAEDTIKIMQEENARDIGGVMHCFTESWEVARQAMEMGFYISISGIVTFKNATQLQEVAQKVPLDRLLVETDAPFLAPVPFRGKQNHPALVKYVALAVSELRQMDYEELARQTTANFERCFKVANEKVLGEV</sequence>
<dbReference type="PANTHER" id="PTHR46124:SF2">
    <property type="entry name" value="D-AMINOACYL-TRNA DEACYLASE"/>
    <property type="match status" value="1"/>
</dbReference>
<evidence type="ECO:0000256" key="1">
    <source>
        <dbReference type="ARBA" id="ARBA00009275"/>
    </source>
</evidence>
<dbReference type="Gene3D" id="3.20.20.140">
    <property type="entry name" value="Metal-dependent hydrolases"/>
    <property type="match status" value="1"/>
</dbReference>
<dbReference type="InterPro" id="IPR018228">
    <property type="entry name" value="DNase_TatD-rel_CS"/>
</dbReference>
<keyword evidence="5" id="KW-1185">Reference proteome</keyword>
<dbReference type="PANTHER" id="PTHR46124">
    <property type="entry name" value="D-AMINOACYL-TRNA DEACYLASE"/>
    <property type="match status" value="1"/>
</dbReference>
<dbReference type="SUPFAM" id="SSF51556">
    <property type="entry name" value="Metallo-dependent hydrolases"/>
    <property type="match status" value="1"/>
</dbReference>
<reference evidence="5" key="1">
    <citation type="journal article" date="2019" name="Int. J. Syst. Evol. Microbiol.">
        <title>The Global Catalogue of Microorganisms (GCM) 10K type strain sequencing project: providing services to taxonomists for standard genome sequencing and annotation.</title>
        <authorList>
            <consortium name="The Broad Institute Genomics Platform"/>
            <consortium name="The Broad Institute Genome Sequencing Center for Infectious Disease"/>
            <person name="Wu L."/>
            <person name="Ma J."/>
        </authorList>
    </citation>
    <scope>NUCLEOTIDE SEQUENCE [LARGE SCALE GENOMIC DNA]</scope>
    <source>
        <strain evidence="5">CCUG 59858</strain>
    </source>
</reference>
<evidence type="ECO:0000256" key="2">
    <source>
        <dbReference type="ARBA" id="ARBA00022723"/>
    </source>
</evidence>
<dbReference type="PROSITE" id="PS01091">
    <property type="entry name" value="TATD_3"/>
    <property type="match status" value="1"/>
</dbReference>
<accession>A0ABV8CB51</accession>
<dbReference type="Pfam" id="PF01026">
    <property type="entry name" value="TatD_DNase"/>
    <property type="match status" value="1"/>
</dbReference>
<protein>
    <submittedName>
        <fullName evidence="4">TatD family hydrolase</fullName>
        <ecNumber evidence="4">3.1.-.-</ecNumber>
    </submittedName>
</protein>
<dbReference type="InterPro" id="IPR032466">
    <property type="entry name" value="Metal_Hydrolase"/>
</dbReference>
<proteinExistence type="inferred from homology"/>
<organism evidence="4 5">
    <name type="scientific">Legionella dresdenensis</name>
    <dbReference type="NCBI Taxonomy" id="450200"/>
    <lineage>
        <taxon>Bacteria</taxon>
        <taxon>Pseudomonadati</taxon>
        <taxon>Pseudomonadota</taxon>
        <taxon>Gammaproteobacteria</taxon>
        <taxon>Legionellales</taxon>
        <taxon>Legionellaceae</taxon>
        <taxon>Legionella</taxon>
    </lineage>
</organism>
<dbReference type="Proteomes" id="UP001595758">
    <property type="component" value="Unassembled WGS sequence"/>
</dbReference>
<dbReference type="InterPro" id="IPR001130">
    <property type="entry name" value="TatD-like"/>
</dbReference>
<comment type="similarity">
    <text evidence="1">Belongs to the metallo-dependent hydrolases superfamily. TatD-type hydrolase family.</text>
</comment>
<keyword evidence="3 4" id="KW-0378">Hydrolase</keyword>
<evidence type="ECO:0000256" key="3">
    <source>
        <dbReference type="ARBA" id="ARBA00022801"/>
    </source>
</evidence>
<dbReference type="InterPro" id="IPR015991">
    <property type="entry name" value="TatD/YcfH-like"/>
</dbReference>
<gene>
    <name evidence="4" type="ORF">ACFORL_00120</name>
</gene>